<evidence type="ECO:0008006" key="5">
    <source>
        <dbReference type="Google" id="ProtNLM"/>
    </source>
</evidence>
<comment type="caution">
    <text evidence="3">The sequence shown here is derived from an EMBL/GenBank/DDBJ whole genome shotgun (WGS) entry which is preliminary data.</text>
</comment>
<feature type="repeat" description="TPR" evidence="1">
    <location>
        <begin position="418"/>
        <end position="451"/>
    </location>
</feature>
<dbReference type="InterPro" id="IPR011990">
    <property type="entry name" value="TPR-like_helical_dom_sf"/>
</dbReference>
<dbReference type="Proteomes" id="UP001165289">
    <property type="component" value="Unassembled WGS sequence"/>
</dbReference>
<evidence type="ECO:0000256" key="1">
    <source>
        <dbReference type="PROSITE-ProRule" id="PRU00339"/>
    </source>
</evidence>
<keyword evidence="1" id="KW-0802">TPR repeat</keyword>
<dbReference type="GO" id="GO:0036064">
    <property type="term" value="C:ciliary basal body"/>
    <property type="evidence" value="ECO:0007669"/>
    <property type="project" value="TreeGrafter"/>
</dbReference>
<protein>
    <recommendedName>
        <fullName evidence="5">Tetratricopeptide repeat protein 8</fullName>
    </recommendedName>
</protein>
<name>A0AAV7K306_9METZ</name>
<reference evidence="3 4" key="1">
    <citation type="journal article" date="2023" name="BMC Biol.">
        <title>The compact genome of the sponge Oopsacas minuta (Hexactinellida) is lacking key metazoan core genes.</title>
        <authorList>
            <person name="Santini S."/>
            <person name="Schenkelaars Q."/>
            <person name="Jourda C."/>
            <person name="Duchesne M."/>
            <person name="Belahbib H."/>
            <person name="Rocher C."/>
            <person name="Selva M."/>
            <person name="Riesgo A."/>
            <person name="Vervoort M."/>
            <person name="Leys S.P."/>
            <person name="Kodjabachian L."/>
            <person name="Le Bivic A."/>
            <person name="Borchiellini C."/>
            <person name="Claverie J.M."/>
            <person name="Renard E."/>
        </authorList>
    </citation>
    <scope>NUCLEOTIDE SEQUENCE [LARGE SCALE GENOMIC DNA]</scope>
    <source>
        <strain evidence="3">SPO-2</strain>
    </source>
</reference>
<dbReference type="Pfam" id="PF13181">
    <property type="entry name" value="TPR_8"/>
    <property type="match status" value="1"/>
</dbReference>
<dbReference type="Gene3D" id="1.25.40.10">
    <property type="entry name" value="Tetratricopeptide repeat domain"/>
    <property type="match status" value="3"/>
</dbReference>
<keyword evidence="4" id="KW-1185">Reference proteome</keyword>
<evidence type="ECO:0000256" key="2">
    <source>
        <dbReference type="SAM" id="MobiDB-lite"/>
    </source>
</evidence>
<feature type="repeat" description="TPR" evidence="1">
    <location>
        <begin position="246"/>
        <end position="279"/>
    </location>
</feature>
<accession>A0AAV7K306</accession>
<dbReference type="AlphaFoldDB" id="A0AAV7K306"/>
<feature type="region of interest" description="Disordered" evidence="2">
    <location>
        <begin position="81"/>
        <end position="135"/>
    </location>
</feature>
<dbReference type="GO" id="GO:0097730">
    <property type="term" value="C:non-motile cilium"/>
    <property type="evidence" value="ECO:0007669"/>
    <property type="project" value="TreeGrafter"/>
</dbReference>
<dbReference type="PROSITE" id="PS50005">
    <property type="entry name" value="TPR"/>
    <property type="match status" value="3"/>
</dbReference>
<sequence length="502" mass="56917">MDKLYVAQSLLRRRKLEECVEACSVLLEENPRDEAAWHLKLRALSEQLYVDETDAEEEGIAEVLMDDTAIAELPRPGTSLKKSLITTSGKAGSTPSIRPTSQSGRPLTGFLRPGSQSGRPTTVEETLLTPRSATTARPVTSASGRYVRLGTASMLTEPGGPFLDVSKLDLRKYAQKPALARVLFEYLYYHENDTKNSLELAALSTAAARYQDWWWKIQLGKCYLRLGMLREAEQQLRSSLKNLETVDCYLYLGKVYNRLDQPLSALKCYEQGLQRYPEEILLLVCSARIHEALNDSDKSISLYKQVLQLDNTNVESIASIATHHFYTDQPEIALRFYHRLLQMGVYNAEIYNNLALCSFYAQQYDMCMCCFQRAIDLSSNETAGDVWYNLGNVLVAMGELRLSHQCYKLALSSQPEHAEAYNNLAVLEWRRNKHEQAKSYLLESASLNPRTYEPHFNLALISDKIGDLQSSYKAVNKSIEAYPDHSDSKELLKAIQSHFRSF</sequence>
<evidence type="ECO:0000313" key="4">
    <source>
        <dbReference type="Proteomes" id="UP001165289"/>
    </source>
</evidence>
<dbReference type="Pfam" id="PF13432">
    <property type="entry name" value="TPR_16"/>
    <property type="match status" value="1"/>
</dbReference>
<dbReference type="CDD" id="cd21341">
    <property type="entry name" value="TTC8_N"/>
    <property type="match status" value="1"/>
</dbReference>
<feature type="compositionally biased region" description="Polar residues" evidence="2">
    <location>
        <begin position="81"/>
        <end position="105"/>
    </location>
</feature>
<organism evidence="3 4">
    <name type="scientific">Oopsacas minuta</name>
    <dbReference type="NCBI Taxonomy" id="111878"/>
    <lineage>
        <taxon>Eukaryota</taxon>
        <taxon>Metazoa</taxon>
        <taxon>Porifera</taxon>
        <taxon>Hexactinellida</taxon>
        <taxon>Hexasterophora</taxon>
        <taxon>Lyssacinosida</taxon>
        <taxon>Leucopsacidae</taxon>
        <taxon>Oopsacas</taxon>
    </lineage>
</organism>
<feature type="repeat" description="TPR" evidence="1">
    <location>
        <begin position="384"/>
        <end position="417"/>
    </location>
</feature>
<gene>
    <name evidence="3" type="ORF">LOD99_2056</name>
</gene>
<dbReference type="EMBL" id="JAKMXF010000188">
    <property type="protein sequence ID" value="KAI6655557.1"/>
    <property type="molecule type" value="Genomic_DNA"/>
</dbReference>
<dbReference type="GO" id="GO:0034464">
    <property type="term" value="C:BBSome"/>
    <property type="evidence" value="ECO:0007669"/>
    <property type="project" value="InterPro"/>
</dbReference>
<dbReference type="SUPFAM" id="SSF48452">
    <property type="entry name" value="TPR-like"/>
    <property type="match status" value="1"/>
</dbReference>
<feature type="compositionally biased region" description="Polar residues" evidence="2">
    <location>
        <begin position="114"/>
        <end position="135"/>
    </location>
</feature>
<dbReference type="InterPro" id="IPR019734">
    <property type="entry name" value="TPR_rpt"/>
</dbReference>
<proteinExistence type="predicted"/>
<dbReference type="InterPro" id="IPR028796">
    <property type="entry name" value="BBS8"/>
</dbReference>
<dbReference type="PANTHER" id="PTHR44177:SF1">
    <property type="entry name" value="TETRATRICOPEPTIDE REPEAT PROTEIN 8"/>
    <property type="match status" value="1"/>
</dbReference>
<dbReference type="PANTHER" id="PTHR44177">
    <property type="entry name" value="TETRATRICOPEPTIDE REPEAT PROTEIN 8"/>
    <property type="match status" value="1"/>
</dbReference>
<dbReference type="SMART" id="SM00028">
    <property type="entry name" value="TPR"/>
    <property type="match status" value="6"/>
</dbReference>
<dbReference type="GO" id="GO:1905515">
    <property type="term" value="P:non-motile cilium assembly"/>
    <property type="evidence" value="ECO:0007669"/>
    <property type="project" value="InterPro"/>
</dbReference>
<evidence type="ECO:0000313" key="3">
    <source>
        <dbReference type="EMBL" id="KAI6655557.1"/>
    </source>
</evidence>